<evidence type="ECO:0000256" key="3">
    <source>
        <dbReference type="RuleBase" id="RU004168"/>
    </source>
</evidence>
<dbReference type="GO" id="GO:0018169">
    <property type="term" value="F:ribosomal S6-glutamic acid ligase activity"/>
    <property type="evidence" value="ECO:0007669"/>
    <property type="project" value="TreeGrafter"/>
</dbReference>
<dbReference type="InterPro" id="IPR036046">
    <property type="entry name" value="Acylphosphatase-like_dom_sf"/>
</dbReference>
<evidence type="ECO:0000259" key="4">
    <source>
        <dbReference type="PROSITE" id="PS50975"/>
    </source>
</evidence>
<dbReference type="Pfam" id="PF00708">
    <property type="entry name" value="Acylphosphatase"/>
    <property type="match status" value="1"/>
</dbReference>
<dbReference type="SUPFAM" id="SSF54826">
    <property type="entry name" value="Enolase N-terminal domain-like"/>
    <property type="match status" value="1"/>
</dbReference>
<dbReference type="InterPro" id="IPR029017">
    <property type="entry name" value="Enolase-like_N"/>
</dbReference>
<reference evidence="6 7" key="1">
    <citation type="submission" date="2020-02" db="EMBL/GenBank/DDBJ databases">
        <authorList>
            <person name="Li X.-J."/>
            <person name="Han X.-M."/>
        </authorList>
    </citation>
    <scope>NUCLEOTIDE SEQUENCE [LARGE SCALE GENOMIC DNA]</scope>
    <source>
        <strain evidence="6 7">CCTCC AB 2017055</strain>
    </source>
</reference>
<evidence type="ECO:0000256" key="1">
    <source>
        <dbReference type="PROSITE-ProRule" id="PRU00409"/>
    </source>
</evidence>
<dbReference type="PROSITE" id="PS00151">
    <property type="entry name" value="ACYLPHOSPHATASE_2"/>
    <property type="match status" value="1"/>
</dbReference>
<feature type="active site" evidence="2">
    <location>
        <position position="800"/>
    </location>
</feature>
<dbReference type="PROSITE" id="PS50975">
    <property type="entry name" value="ATP_GRASP"/>
    <property type="match status" value="1"/>
</dbReference>
<dbReference type="Gene3D" id="3.30.390.10">
    <property type="entry name" value="Enolase-like, N-terminal domain"/>
    <property type="match status" value="1"/>
</dbReference>
<dbReference type="PROSITE" id="PS51160">
    <property type="entry name" value="ACYLPHOSPHATASE_3"/>
    <property type="match status" value="1"/>
</dbReference>
<comment type="caution">
    <text evidence="6">The sequence shown here is derived from an EMBL/GenBank/DDBJ whole genome shotgun (WGS) entry which is preliminary data.</text>
</comment>
<comment type="similarity">
    <text evidence="3">Belongs to the acylphosphatase family.</text>
</comment>
<feature type="active site" evidence="2">
    <location>
        <position position="818"/>
    </location>
</feature>
<keyword evidence="2" id="KW-0378">Hydrolase</keyword>
<keyword evidence="1" id="KW-0067">ATP-binding</keyword>
<feature type="domain" description="Acylphosphatase-like" evidence="5">
    <location>
        <begin position="785"/>
        <end position="875"/>
    </location>
</feature>
<organism evidence="6 7">
    <name type="scientific">Phytoactinopolyspora halotolerans</name>
    <dbReference type="NCBI Taxonomy" id="1981512"/>
    <lineage>
        <taxon>Bacteria</taxon>
        <taxon>Bacillati</taxon>
        <taxon>Actinomycetota</taxon>
        <taxon>Actinomycetes</taxon>
        <taxon>Jiangellales</taxon>
        <taxon>Jiangellaceae</taxon>
        <taxon>Phytoactinopolyspora</taxon>
    </lineage>
</organism>
<sequence>MPWNNLTLTNVRASEFRVPLARRSESRPDARNVLITIDAAGRRHAARGWGEGLPRGRAVTGDTSSGSWRFLEAALERIEGRTLRRRPAAARADIEVLMTELRELAVETARTRSTRARSSRTGDDAGPIPYRGMLAGLEWALVDTAARAADVTVAELLGGSRAPVRTCAIVDVRGTRAGVRRRLARAAGTAAIKLVGATGDDAVLEAALRAADATGAGTPLWLEPATRGARADQVDTVKLARALADRIAAGELPRGLILQLPAGADALDEFLAAQAAVGAADADGAGLQLVADVASAADATAAAEHGLRAVHLDPQRLGGPSAVLTLVRDLSLRPALSVDAQASDVSARALIELAAALPHVTYCAIPVTPASAGKATRVGLNPPLTVDADGTATPGSGPGLGGIPVLTPAVSYLTRHADGPNTPARTVTYEGLPANSYDVTPLLPFATADGEIKFPSPLIERAALCRGLNTVRLSRRTLLVDHPELGSPLCFTPSKSAWTGTPAHRLSVDKELTRAMLTDAGVPVPQGRAFGPEQIEEAVAYASSLGTPAVVKPRNGIHGTGVSTDLRTEEEVRAAIASLDATSFGGRPFIVETYIPGDDYRLLVVGDRVVSVVLKKPASVLGDGSATVTELVLEKNRRRLENPHTRSCLLAFDDNARYWLGRQGLTPDSVPADGQLVRLGSAGNIAAGGDSIEVLDDTHPSLLDLAVRAVQAIPGLDHAGIDLMGDHRLGVDAHPAAIIEVNGNPATSFNHFPLAGTPRDVSSDLVLRSCDLAGFDPGPVRDRLTVRITVEGRVQSVGYRQWFASQAQTRKVTGWVRNRPEGGVEAVVRGPADDVWVLASCAVIGPRKANVTSVNTVHVAEPDGEVHAGEFQIRE</sequence>
<dbReference type="Proteomes" id="UP000475214">
    <property type="component" value="Unassembled WGS sequence"/>
</dbReference>
<keyword evidence="7" id="KW-1185">Reference proteome</keyword>
<dbReference type="Gene3D" id="3.20.20.120">
    <property type="entry name" value="Enolase-like C-terminal domain"/>
    <property type="match status" value="1"/>
</dbReference>
<dbReference type="Pfam" id="PF02786">
    <property type="entry name" value="CPSase_L_D2"/>
    <property type="match status" value="1"/>
</dbReference>
<protein>
    <recommendedName>
        <fullName evidence="2">acylphosphatase</fullName>
        <ecNumber evidence="2">3.6.1.7</ecNumber>
    </recommendedName>
</protein>
<evidence type="ECO:0000313" key="7">
    <source>
        <dbReference type="Proteomes" id="UP000475214"/>
    </source>
</evidence>
<dbReference type="InterPro" id="IPR001792">
    <property type="entry name" value="Acylphosphatase-like_dom"/>
</dbReference>
<dbReference type="InterPro" id="IPR017968">
    <property type="entry name" value="Acylphosphatase_CS"/>
</dbReference>
<dbReference type="SUPFAM" id="SSF54975">
    <property type="entry name" value="Acylphosphatase/BLUF domain-like"/>
    <property type="match status" value="1"/>
</dbReference>
<evidence type="ECO:0000313" key="6">
    <source>
        <dbReference type="EMBL" id="NEE01434.1"/>
    </source>
</evidence>
<name>A0A6L9S9X1_9ACTN</name>
<dbReference type="SUPFAM" id="SSF51604">
    <property type="entry name" value="Enolase C-terminal domain-like"/>
    <property type="match status" value="1"/>
</dbReference>
<dbReference type="RefSeq" id="WP_163739003.1">
    <property type="nucleotide sequence ID" value="NZ_JAAGOA010000009.1"/>
</dbReference>
<dbReference type="PANTHER" id="PTHR21621">
    <property type="entry name" value="RIBOSOMAL PROTEIN S6 MODIFICATION PROTEIN"/>
    <property type="match status" value="1"/>
</dbReference>
<dbReference type="InterPro" id="IPR011761">
    <property type="entry name" value="ATP-grasp"/>
</dbReference>
<dbReference type="Gene3D" id="3.30.470.20">
    <property type="entry name" value="ATP-grasp fold, B domain"/>
    <property type="match status" value="2"/>
</dbReference>
<dbReference type="GO" id="GO:0005737">
    <property type="term" value="C:cytoplasm"/>
    <property type="evidence" value="ECO:0007669"/>
    <property type="project" value="TreeGrafter"/>
</dbReference>
<accession>A0A6L9S9X1</accession>
<dbReference type="EC" id="3.6.1.7" evidence="2"/>
<dbReference type="InterPro" id="IPR036849">
    <property type="entry name" value="Enolase-like_C_sf"/>
</dbReference>
<dbReference type="GO" id="GO:0046872">
    <property type="term" value="F:metal ion binding"/>
    <property type="evidence" value="ECO:0007669"/>
    <property type="project" value="InterPro"/>
</dbReference>
<dbReference type="GO" id="GO:0003998">
    <property type="term" value="F:acylphosphatase activity"/>
    <property type="evidence" value="ECO:0007669"/>
    <property type="project" value="UniProtKB-EC"/>
</dbReference>
<dbReference type="PANTHER" id="PTHR21621:SF0">
    <property type="entry name" value="BETA-CITRYLGLUTAMATE SYNTHASE B-RELATED"/>
    <property type="match status" value="1"/>
</dbReference>
<proteinExistence type="inferred from homology"/>
<comment type="catalytic activity">
    <reaction evidence="2">
        <text>an acyl phosphate + H2O = a carboxylate + phosphate + H(+)</text>
        <dbReference type="Rhea" id="RHEA:14965"/>
        <dbReference type="ChEBI" id="CHEBI:15377"/>
        <dbReference type="ChEBI" id="CHEBI:15378"/>
        <dbReference type="ChEBI" id="CHEBI:29067"/>
        <dbReference type="ChEBI" id="CHEBI:43474"/>
        <dbReference type="ChEBI" id="CHEBI:59918"/>
        <dbReference type="EC" id="3.6.1.7"/>
    </reaction>
</comment>
<dbReference type="InterPro" id="IPR005479">
    <property type="entry name" value="CPAse_ATP-bd"/>
</dbReference>
<gene>
    <name evidence="6" type="ORF">G1H10_14765</name>
</gene>
<dbReference type="GO" id="GO:0005524">
    <property type="term" value="F:ATP binding"/>
    <property type="evidence" value="ECO:0007669"/>
    <property type="project" value="UniProtKB-UniRule"/>
</dbReference>
<dbReference type="GO" id="GO:0009432">
    <property type="term" value="P:SOS response"/>
    <property type="evidence" value="ECO:0007669"/>
    <property type="project" value="TreeGrafter"/>
</dbReference>
<dbReference type="AlphaFoldDB" id="A0A6L9S9X1"/>
<dbReference type="SUPFAM" id="SSF56059">
    <property type="entry name" value="Glutathione synthetase ATP-binding domain-like"/>
    <property type="match status" value="1"/>
</dbReference>
<evidence type="ECO:0000256" key="2">
    <source>
        <dbReference type="PROSITE-ProRule" id="PRU00520"/>
    </source>
</evidence>
<dbReference type="EMBL" id="JAAGOA010000009">
    <property type="protein sequence ID" value="NEE01434.1"/>
    <property type="molecule type" value="Genomic_DNA"/>
</dbReference>
<feature type="domain" description="ATP-grasp" evidence="4">
    <location>
        <begin position="514"/>
        <end position="770"/>
    </location>
</feature>
<keyword evidence="1" id="KW-0547">Nucleotide-binding</keyword>
<dbReference type="Gene3D" id="3.30.70.100">
    <property type="match status" value="1"/>
</dbReference>
<evidence type="ECO:0000259" key="5">
    <source>
        <dbReference type="PROSITE" id="PS51160"/>
    </source>
</evidence>